<dbReference type="AlphaFoldDB" id="A0A1I2D8B5"/>
<evidence type="ECO:0000256" key="2">
    <source>
        <dbReference type="ARBA" id="ARBA00022525"/>
    </source>
</evidence>
<dbReference type="InterPro" id="IPR013783">
    <property type="entry name" value="Ig-like_fold"/>
</dbReference>
<reference evidence="9 10" key="1">
    <citation type="submission" date="2016-10" db="EMBL/GenBank/DDBJ databases">
        <authorList>
            <person name="de Groot N.N."/>
        </authorList>
    </citation>
    <scope>NUCLEOTIDE SEQUENCE [LARGE SCALE GENOMIC DNA]</scope>
    <source>
        <strain evidence="9 10">CGMCC 4.3510</strain>
    </source>
</reference>
<dbReference type="Proteomes" id="UP000199323">
    <property type="component" value="Unassembled WGS sequence"/>
</dbReference>
<evidence type="ECO:0000256" key="3">
    <source>
        <dbReference type="ARBA" id="ARBA00022729"/>
    </source>
</evidence>
<proteinExistence type="predicted"/>
<keyword evidence="3 7" id="KW-0732">Signal</keyword>
<feature type="signal peptide" evidence="7">
    <location>
        <begin position="1"/>
        <end position="32"/>
    </location>
</feature>
<sequence length="474" mass="48280">MRKPLTRRKARALLAAATAALVIPLTAGVAAAAGSSYGTWSTGGTLHVPVTGFPDATWTTNSNTPSTPSGASTFLNDSTPFGAAYGSSRGQNYLALRSAPGGADSTTTVTFAAATPVGWGFTLGDVDADTVRVSATGPGGVPLTTAQLGFQSSFNYCQGTPKPSSCTGSGPFTDQPTWDAGSATLVGSGTDTSGGAGWFRPTVPVTSLTMTFHVLTGIPIYQVWMAAPSADISGRVVSDCGIPPGTEVRLRTATGAAVTDSSGQPVTAAVDADGGYSFSDVGTARYRVELPVPAGYTASGPTSRTADTTNGDVEGADFRIGCTPEPEPPVVVPENSGPVVIPIIPERDPDTPVIVPEPPDHGTVDVEGDHLVYTPDKGYTGTDSFIYEVTTKDGGHKFVKVAIDVVKPKPKPTPTPTPKPSYAPPANHPAPQQTGPELANTGADGSTDTALALIAAGLLGTGAVTVLAARRRRR</sequence>
<dbReference type="PROSITE" id="PS51318">
    <property type="entry name" value="TAT"/>
    <property type="match status" value="1"/>
</dbReference>
<keyword evidence="6" id="KW-0472">Membrane</keyword>
<keyword evidence="4" id="KW-0572">Peptidoglycan-anchor</keyword>
<evidence type="ECO:0000256" key="4">
    <source>
        <dbReference type="ARBA" id="ARBA00023088"/>
    </source>
</evidence>
<feature type="region of interest" description="Disordered" evidence="5">
    <location>
        <begin position="407"/>
        <end position="445"/>
    </location>
</feature>
<dbReference type="InterPro" id="IPR019931">
    <property type="entry name" value="LPXTG_anchor"/>
</dbReference>
<dbReference type="InterPro" id="IPR006311">
    <property type="entry name" value="TAT_signal"/>
</dbReference>
<keyword evidence="2" id="KW-0964">Secreted</keyword>
<dbReference type="Gene3D" id="2.60.40.10">
    <property type="entry name" value="Immunoglobulins"/>
    <property type="match status" value="1"/>
</dbReference>
<evidence type="ECO:0000256" key="5">
    <source>
        <dbReference type="SAM" id="MobiDB-lite"/>
    </source>
</evidence>
<evidence type="ECO:0000256" key="6">
    <source>
        <dbReference type="SAM" id="Phobius"/>
    </source>
</evidence>
<keyword evidence="10" id="KW-1185">Reference proteome</keyword>
<dbReference type="GO" id="GO:0005975">
    <property type="term" value="P:carbohydrate metabolic process"/>
    <property type="evidence" value="ECO:0007669"/>
    <property type="project" value="UniProtKB-ARBA"/>
</dbReference>
<evidence type="ECO:0000259" key="8">
    <source>
        <dbReference type="PROSITE" id="PS50847"/>
    </source>
</evidence>
<feature type="domain" description="Gram-positive cocci surface proteins LPxTG" evidence="8">
    <location>
        <begin position="438"/>
        <end position="474"/>
    </location>
</feature>
<keyword evidence="6" id="KW-0812">Transmembrane</keyword>
<organism evidence="9 10">
    <name type="scientific">Actinacidiphila alni</name>
    <dbReference type="NCBI Taxonomy" id="380248"/>
    <lineage>
        <taxon>Bacteria</taxon>
        <taxon>Bacillati</taxon>
        <taxon>Actinomycetota</taxon>
        <taxon>Actinomycetes</taxon>
        <taxon>Kitasatosporales</taxon>
        <taxon>Streptomycetaceae</taxon>
        <taxon>Actinacidiphila</taxon>
    </lineage>
</organism>
<dbReference type="Gene3D" id="2.60.40.3440">
    <property type="match status" value="1"/>
</dbReference>
<name>A0A1I2D8B5_9ACTN</name>
<keyword evidence="6" id="KW-1133">Transmembrane helix</keyword>
<keyword evidence="1" id="KW-0134">Cell wall</keyword>
<dbReference type="STRING" id="380248.SAMN05216251_105128"/>
<dbReference type="OrthoDB" id="4337778at2"/>
<dbReference type="EMBL" id="FONG01000005">
    <property type="protein sequence ID" value="SFE76765.1"/>
    <property type="molecule type" value="Genomic_DNA"/>
</dbReference>
<accession>A0A1I2D8B5</accession>
<feature type="transmembrane region" description="Helical" evidence="6">
    <location>
        <begin position="450"/>
        <end position="469"/>
    </location>
</feature>
<protein>
    <recommendedName>
        <fullName evidence="8">Gram-positive cocci surface proteins LPxTG domain-containing protein</fullName>
    </recommendedName>
</protein>
<evidence type="ECO:0000256" key="1">
    <source>
        <dbReference type="ARBA" id="ARBA00022512"/>
    </source>
</evidence>
<feature type="compositionally biased region" description="Pro residues" evidence="5">
    <location>
        <begin position="411"/>
        <end position="428"/>
    </location>
</feature>
<evidence type="ECO:0000313" key="10">
    <source>
        <dbReference type="Proteomes" id="UP000199323"/>
    </source>
</evidence>
<gene>
    <name evidence="9" type="ORF">SAMN05216251_105128</name>
</gene>
<feature type="chain" id="PRO_5011727307" description="Gram-positive cocci surface proteins LPxTG domain-containing protein" evidence="7">
    <location>
        <begin position="33"/>
        <end position="474"/>
    </location>
</feature>
<evidence type="ECO:0000256" key="7">
    <source>
        <dbReference type="SAM" id="SignalP"/>
    </source>
</evidence>
<evidence type="ECO:0000313" key="9">
    <source>
        <dbReference type="EMBL" id="SFE76765.1"/>
    </source>
</evidence>
<dbReference type="RefSeq" id="WP_093713155.1">
    <property type="nucleotide sequence ID" value="NZ_FONG01000005.1"/>
</dbReference>
<dbReference type="Pfam" id="PF17963">
    <property type="entry name" value="Big_9"/>
    <property type="match status" value="1"/>
</dbReference>
<dbReference type="PROSITE" id="PS50847">
    <property type="entry name" value="GRAM_POS_ANCHORING"/>
    <property type="match status" value="1"/>
</dbReference>